<gene>
    <name evidence="2" type="ORF">LNKW23_35360</name>
</gene>
<protein>
    <submittedName>
        <fullName evidence="2">Uncharacterized protein</fullName>
    </submittedName>
</protein>
<keyword evidence="3" id="KW-1185">Reference proteome</keyword>
<evidence type="ECO:0000313" key="2">
    <source>
        <dbReference type="EMBL" id="GMG84321.1"/>
    </source>
</evidence>
<evidence type="ECO:0000256" key="1">
    <source>
        <dbReference type="SAM" id="MobiDB-lite"/>
    </source>
</evidence>
<organism evidence="2 3">
    <name type="scientific">Paralimibaculum aggregatum</name>
    <dbReference type="NCBI Taxonomy" id="3036245"/>
    <lineage>
        <taxon>Bacteria</taxon>
        <taxon>Pseudomonadati</taxon>
        <taxon>Pseudomonadota</taxon>
        <taxon>Alphaproteobacteria</taxon>
        <taxon>Rhodobacterales</taxon>
        <taxon>Paracoccaceae</taxon>
        <taxon>Paralimibaculum</taxon>
    </lineage>
</organism>
<feature type="compositionally biased region" description="Low complexity" evidence="1">
    <location>
        <begin position="28"/>
        <end position="38"/>
    </location>
</feature>
<proteinExistence type="predicted"/>
<accession>A0ABQ6LRY7</accession>
<sequence>MAGARTAERQAVPGTIASAHRDLRRAADAATAPADSGSTRCAIEMAGASAHLAMTSRRTGPHGAIVAAPAKRLVGLGRDGKRLEGVAYPTGEVPGGIDRRGRAGVRRVAGAGRPAGPPARVRTAGGASAAAQRARAVTGPMRVCDPAVTVLAAPAESAASAKV</sequence>
<dbReference type="Proteomes" id="UP001239909">
    <property type="component" value="Unassembled WGS sequence"/>
</dbReference>
<reference evidence="2 3" key="1">
    <citation type="submission" date="2023-04" db="EMBL/GenBank/DDBJ databases">
        <title>Marinoamorphus aggregata gen. nov., sp. Nov., isolate from tissue of brittle star Ophioplocus japonicus.</title>
        <authorList>
            <person name="Kawano K."/>
            <person name="Sawayama S."/>
            <person name="Nakagawa S."/>
        </authorList>
    </citation>
    <scope>NUCLEOTIDE SEQUENCE [LARGE SCALE GENOMIC DNA]</scope>
    <source>
        <strain evidence="2 3">NKW23</strain>
    </source>
</reference>
<dbReference type="EMBL" id="BSYI01000034">
    <property type="protein sequence ID" value="GMG84321.1"/>
    <property type="molecule type" value="Genomic_DNA"/>
</dbReference>
<evidence type="ECO:0000313" key="3">
    <source>
        <dbReference type="Proteomes" id="UP001239909"/>
    </source>
</evidence>
<comment type="caution">
    <text evidence="2">The sequence shown here is derived from an EMBL/GenBank/DDBJ whole genome shotgun (WGS) entry which is preliminary data.</text>
</comment>
<feature type="region of interest" description="Disordered" evidence="1">
    <location>
        <begin position="1"/>
        <end position="38"/>
    </location>
</feature>
<name>A0ABQ6LRY7_9RHOB</name>